<name>A0ACC1H965_9FUNG</name>
<reference evidence="1" key="1">
    <citation type="submission" date="2022-06" db="EMBL/GenBank/DDBJ databases">
        <title>Phylogenomic reconstructions and comparative analyses of Kickxellomycotina fungi.</title>
        <authorList>
            <person name="Reynolds N.K."/>
            <person name="Stajich J.E."/>
            <person name="Barry K."/>
            <person name="Grigoriev I.V."/>
            <person name="Crous P."/>
            <person name="Smith M.E."/>
        </authorList>
    </citation>
    <scope>NUCLEOTIDE SEQUENCE</scope>
    <source>
        <strain evidence="1">RSA 2271</strain>
    </source>
</reference>
<proteinExistence type="predicted"/>
<dbReference type="Proteomes" id="UP001145114">
    <property type="component" value="Unassembled WGS sequence"/>
</dbReference>
<keyword evidence="2" id="KW-1185">Reference proteome</keyword>
<feature type="non-terminal residue" evidence="1">
    <location>
        <position position="109"/>
    </location>
</feature>
<evidence type="ECO:0000313" key="1">
    <source>
        <dbReference type="EMBL" id="KAJ1672922.1"/>
    </source>
</evidence>
<protein>
    <submittedName>
        <fullName evidence="1">Protein phosphatase 2A structural subunit</fullName>
    </submittedName>
</protein>
<sequence>MMEQSGMEIDRAGDELYPIALLLDELKHEDLSLRLNAISNLPTIALALGEERTRSELVPFLDESMDDDDEMLLVLAEKLGEFVPYVGGPEYAHILLRPLENLAATEEQL</sequence>
<dbReference type="EMBL" id="JAMZIH010007634">
    <property type="protein sequence ID" value="KAJ1672922.1"/>
    <property type="molecule type" value="Genomic_DNA"/>
</dbReference>
<gene>
    <name evidence="1" type="primary">TPD3_2</name>
    <name evidence="1" type="ORF">EV182_006229</name>
</gene>
<organism evidence="1 2">
    <name type="scientific">Spiromyces aspiralis</name>
    <dbReference type="NCBI Taxonomy" id="68401"/>
    <lineage>
        <taxon>Eukaryota</taxon>
        <taxon>Fungi</taxon>
        <taxon>Fungi incertae sedis</taxon>
        <taxon>Zoopagomycota</taxon>
        <taxon>Kickxellomycotina</taxon>
        <taxon>Kickxellomycetes</taxon>
        <taxon>Kickxellales</taxon>
        <taxon>Kickxellaceae</taxon>
        <taxon>Spiromyces</taxon>
    </lineage>
</organism>
<evidence type="ECO:0000313" key="2">
    <source>
        <dbReference type="Proteomes" id="UP001145114"/>
    </source>
</evidence>
<comment type="caution">
    <text evidence="1">The sequence shown here is derived from an EMBL/GenBank/DDBJ whole genome shotgun (WGS) entry which is preliminary data.</text>
</comment>
<accession>A0ACC1H965</accession>